<proteinExistence type="predicted"/>
<accession>A0ABW5SJ51</accession>
<keyword evidence="1" id="KW-0732">Signal</keyword>
<evidence type="ECO:0000313" key="2">
    <source>
        <dbReference type="EMBL" id="MFD2698645.1"/>
    </source>
</evidence>
<dbReference type="RefSeq" id="WP_379048445.1">
    <property type="nucleotide sequence ID" value="NZ_JBHULZ010000041.1"/>
</dbReference>
<reference evidence="3" key="1">
    <citation type="journal article" date="2019" name="Int. J. Syst. Evol. Microbiol.">
        <title>The Global Catalogue of Microorganisms (GCM) 10K type strain sequencing project: providing services to taxonomists for standard genome sequencing and annotation.</title>
        <authorList>
            <consortium name="The Broad Institute Genomics Platform"/>
            <consortium name="The Broad Institute Genome Sequencing Center for Infectious Disease"/>
            <person name="Wu L."/>
            <person name="Ma J."/>
        </authorList>
    </citation>
    <scope>NUCLEOTIDE SEQUENCE [LARGE SCALE GENOMIC DNA]</scope>
    <source>
        <strain evidence="3">KCTC 42255</strain>
    </source>
</reference>
<keyword evidence="3" id="KW-1185">Reference proteome</keyword>
<feature type="signal peptide" evidence="1">
    <location>
        <begin position="1"/>
        <end position="26"/>
    </location>
</feature>
<comment type="caution">
    <text evidence="2">The sequence shown here is derived from an EMBL/GenBank/DDBJ whole genome shotgun (WGS) entry which is preliminary data.</text>
</comment>
<evidence type="ECO:0000313" key="3">
    <source>
        <dbReference type="Proteomes" id="UP001597357"/>
    </source>
</evidence>
<sequence>MRKLAIYYCKVLILSFFGLTTTALVAQKTTLLHEKLEVNAKPSLDLESRHTRVIIETWDQNRTEIEAFVEGIDLSEKQIEQIKKLWGVSFKADKDRIFLRSFARPAQQIAYELQKATLTSETAADYPKPGEMKLMQNLLAELNALNITTSALQNISKLKFDYSAYQKQGKEYLRAYENLVLSFLEDKENAAVLQRQSELQKNAGNQTWRQELERKMQQMEAQFNERITAWSMSENNSNTHIKKEVIEHPDGRKTTQIFMVSTLSPNANKSAEKTLIVPTIKIKIPSQSSIKINQRYGSLDMLKPVSNLQVQLAYASLKADLITGENNRVEVAYAPINISFWEHGELHLNYVKKAQIGKVKSMALRANASDLSIEEWNGFGRLTSAFGQIKILKIGADFNRLDMNLSNTDMSIAMPKLAFELNYTGSKSNLKLPTSIKVTRDNTYGTELVTGYFKDKATDNRINLDVKFSKVVFN</sequence>
<evidence type="ECO:0008006" key="4">
    <source>
        <dbReference type="Google" id="ProtNLM"/>
    </source>
</evidence>
<organism evidence="2 3">
    <name type="scientific">Mesonia sediminis</name>
    <dbReference type="NCBI Taxonomy" id="1703946"/>
    <lineage>
        <taxon>Bacteria</taxon>
        <taxon>Pseudomonadati</taxon>
        <taxon>Bacteroidota</taxon>
        <taxon>Flavobacteriia</taxon>
        <taxon>Flavobacteriales</taxon>
        <taxon>Flavobacteriaceae</taxon>
        <taxon>Mesonia</taxon>
    </lineage>
</organism>
<evidence type="ECO:0000256" key="1">
    <source>
        <dbReference type="SAM" id="SignalP"/>
    </source>
</evidence>
<name>A0ABW5SJ51_9FLAO</name>
<gene>
    <name evidence="2" type="ORF">ACFSQ0_11630</name>
</gene>
<dbReference type="Proteomes" id="UP001597357">
    <property type="component" value="Unassembled WGS sequence"/>
</dbReference>
<dbReference type="EMBL" id="JBHULZ010000041">
    <property type="protein sequence ID" value="MFD2698645.1"/>
    <property type="molecule type" value="Genomic_DNA"/>
</dbReference>
<protein>
    <recommendedName>
        <fullName evidence="4">DUF4097 family beta strand repeat protein</fullName>
    </recommendedName>
</protein>
<feature type="chain" id="PRO_5045655295" description="DUF4097 family beta strand repeat protein" evidence="1">
    <location>
        <begin position="27"/>
        <end position="474"/>
    </location>
</feature>